<proteinExistence type="inferred from homology"/>
<dbReference type="Proteomes" id="UP000017836">
    <property type="component" value="Unassembled WGS sequence"/>
</dbReference>
<evidence type="ECO:0000313" key="10">
    <source>
        <dbReference type="Proteomes" id="UP000017836"/>
    </source>
</evidence>
<dbReference type="Gramene" id="ERN00675">
    <property type="protein sequence ID" value="ERN00675"/>
    <property type="gene ID" value="AMTR_s00106p00044210"/>
</dbReference>
<dbReference type="STRING" id="13333.W1P170"/>
<dbReference type="GO" id="GO:0006429">
    <property type="term" value="P:leucyl-tRNA aminoacylation"/>
    <property type="evidence" value="ECO:0007669"/>
    <property type="project" value="InterPro"/>
</dbReference>
<evidence type="ECO:0000256" key="3">
    <source>
        <dbReference type="ARBA" id="ARBA00022598"/>
    </source>
</evidence>
<keyword evidence="10" id="KW-1185">Reference proteome</keyword>
<feature type="domain" description="Leucyl-tRNA synthetase editing" evidence="8">
    <location>
        <begin position="23"/>
        <end position="104"/>
    </location>
</feature>
<dbReference type="EMBL" id="KI394815">
    <property type="protein sequence ID" value="ERN00675.1"/>
    <property type="molecule type" value="Genomic_DNA"/>
</dbReference>
<evidence type="ECO:0000256" key="1">
    <source>
        <dbReference type="ARBA" id="ARBA00005594"/>
    </source>
</evidence>
<dbReference type="EC" id="6.1.1.4" evidence="2"/>
<gene>
    <name evidence="9" type="ORF">AMTR_s00106p00044210</name>
</gene>
<evidence type="ECO:0000259" key="8">
    <source>
        <dbReference type="Pfam" id="PF13603"/>
    </source>
</evidence>
<evidence type="ECO:0000256" key="2">
    <source>
        <dbReference type="ARBA" id="ARBA00013164"/>
    </source>
</evidence>
<name>W1P170_AMBTC</name>
<dbReference type="InterPro" id="IPR009008">
    <property type="entry name" value="Val/Leu/Ile-tRNA-synth_edit"/>
</dbReference>
<keyword evidence="3" id="KW-0436">Ligase</keyword>
<dbReference type="GO" id="GO:0004823">
    <property type="term" value="F:leucine-tRNA ligase activity"/>
    <property type="evidence" value="ECO:0007669"/>
    <property type="project" value="UniProtKB-EC"/>
</dbReference>
<dbReference type="HOGENOM" id="CLU_1689102_0_0_1"/>
<dbReference type="Gene3D" id="3.90.740.10">
    <property type="entry name" value="Valyl/Leucyl/Isoleucyl-tRNA synthetase, editing domain"/>
    <property type="match status" value="1"/>
</dbReference>
<evidence type="ECO:0000256" key="6">
    <source>
        <dbReference type="ARBA" id="ARBA00022917"/>
    </source>
</evidence>
<reference evidence="10" key="1">
    <citation type="journal article" date="2013" name="Science">
        <title>The Amborella genome and the evolution of flowering plants.</title>
        <authorList>
            <consortium name="Amborella Genome Project"/>
        </authorList>
    </citation>
    <scope>NUCLEOTIDE SEQUENCE [LARGE SCALE GENOMIC DNA]</scope>
</reference>
<dbReference type="GO" id="GO:0002161">
    <property type="term" value="F:aminoacyl-tRNA deacylase activity"/>
    <property type="evidence" value="ECO:0007669"/>
    <property type="project" value="InterPro"/>
</dbReference>
<evidence type="ECO:0000256" key="4">
    <source>
        <dbReference type="ARBA" id="ARBA00022741"/>
    </source>
</evidence>
<keyword evidence="5" id="KW-0067">ATP-binding</keyword>
<dbReference type="eggNOG" id="KOG0435">
    <property type="taxonomic scope" value="Eukaryota"/>
</dbReference>
<evidence type="ECO:0000256" key="7">
    <source>
        <dbReference type="ARBA" id="ARBA00023146"/>
    </source>
</evidence>
<protein>
    <recommendedName>
        <fullName evidence="2">leucine--tRNA ligase</fullName>
        <ecNumber evidence="2">6.1.1.4</ecNumber>
    </recommendedName>
</protein>
<dbReference type="PANTHER" id="PTHR43740:SF2">
    <property type="entry name" value="LEUCINE--TRNA LIGASE, MITOCHONDRIAL"/>
    <property type="match status" value="1"/>
</dbReference>
<dbReference type="Pfam" id="PF13603">
    <property type="entry name" value="tRNA-synt_1_2"/>
    <property type="match status" value="1"/>
</dbReference>
<comment type="similarity">
    <text evidence="1">Belongs to the class-I aminoacyl-tRNA synthetase family.</text>
</comment>
<organism evidence="9 10">
    <name type="scientific">Amborella trichopoda</name>
    <dbReference type="NCBI Taxonomy" id="13333"/>
    <lineage>
        <taxon>Eukaryota</taxon>
        <taxon>Viridiplantae</taxon>
        <taxon>Streptophyta</taxon>
        <taxon>Embryophyta</taxon>
        <taxon>Tracheophyta</taxon>
        <taxon>Spermatophyta</taxon>
        <taxon>Magnoliopsida</taxon>
        <taxon>Amborellales</taxon>
        <taxon>Amborellaceae</taxon>
        <taxon>Amborella</taxon>
    </lineage>
</organism>
<evidence type="ECO:0000256" key="5">
    <source>
        <dbReference type="ARBA" id="ARBA00022840"/>
    </source>
</evidence>
<dbReference type="SUPFAM" id="SSF50677">
    <property type="entry name" value="ValRS/IleRS/LeuRS editing domain"/>
    <property type="match status" value="1"/>
</dbReference>
<dbReference type="PANTHER" id="PTHR43740">
    <property type="entry name" value="LEUCYL-TRNA SYNTHETASE"/>
    <property type="match status" value="1"/>
</dbReference>
<dbReference type="GO" id="GO:0005524">
    <property type="term" value="F:ATP binding"/>
    <property type="evidence" value="ECO:0007669"/>
    <property type="project" value="UniProtKB-KW"/>
</dbReference>
<dbReference type="InterPro" id="IPR002302">
    <property type="entry name" value="Leu-tRNA-ligase"/>
</dbReference>
<sequence>MCFIKNSAILLAFTGSFLKEEIAIRYGTGAIMAVPAHDSRDHDFAVKYDIPIRWVVNPVDGQFFPEKLHIGEGTMINSSSLMTGLDINGLPVKEAAAKVIDWLEITGHGKKKVNYKLRDWLFARQRYWGEPFPVIFLDDSGEIVPLPESELPVTLP</sequence>
<dbReference type="AlphaFoldDB" id="W1P170"/>
<dbReference type="SUPFAM" id="SSF52374">
    <property type="entry name" value="Nucleotidylyl transferase"/>
    <property type="match status" value="1"/>
</dbReference>
<dbReference type="InterPro" id="IPR025709">
    <property type="entry name" value="Leu_tRNA-synth_edit"/>
</dbReference>
<keyword evidence="6" id="KW-0648">Protein biosynthesis</keyword>
<accession>W1P170</accession>
<keyword evidence="7" id="KW-0030">Aminoacyl-tRNA synthetase</keyword>
<evidence type="ECO:0000313" key="9">
    <source>
        <dbReference type="EMBL" id="ERN00675.1"/>
    </source>
</evidence>
<keyword evidence="4" id="KW-0547">Nucleotide-binding</keyword>